<comment type="caution">
    <text evidence="3">The sequence shown here is derived from an EMBL/GenBank/DDBJ whole genome shotgun (WGS) entry which is preliminary data.</text>
</comment>
<sequence length="353" mass="40490">MSLLDIHLLKAPLRFRTVLISPKHRRFPCQSTVSSNNETSNKTMFPLPALKMFNSSHRKNENNDNGHGLPFSPIDEEQAASSYSTTSSLLAEHATEKLKLTNRRHRWQQWNLFRWLHFGTKDVVYIGLIAAVVILFASAEDRYISSRCGGLTYTPAKEAVVLEKAKFHAGLNDTTRFRGDPRPELEDAWDELLSAINIRVDDDELTKMGRDASTAVKINDGKGGYAGMLDIFHHLHCLRMIRIGYTLDLYPAYQPMLSSQMGELVPMHIDHCIDELRQAVMCRADVTVLTSDWIDWHPKPWLNFNVEHECVNWDNVFQWSKEHWYDIKKANLVHPHFGRFSNPMAPTCSSKSI</sequence>
<accession>A0AAD9AQ12</accession>
<dbReference type="EMBL" id="JAQOWY010000104">
    <property type="protein sequence ID" value="KAK1851092.1"/>
    <property type="molecule type" value="Genomic_DNA"/>
</dbReference>
<dbReference type="GO" id="GO:0043386">
    <property type="term" value="P:mycotoxin biosynthetic process"/>
    <property type="evidence" value="ECO:0007669"/>
    <property type="project" value="InterPro"/>
</dbReference>
<protein>
    <recommendedName>
        <fullName evidence="5">Tat pathway signal sequence</fullName>
    </recommendedName>
</protein>
<keyword evidence="4" id="KW-1185">Reference proteome</keyword>
<evidence type="ECO:0000313" key="3">
    <source>
        <dbReference type="EMBL" id="KAK1851092.1"/>
    </source>
</evidence>
<dbReference type="PANTHER" id="PTHR33365">
    <property type="entry name" value="YALI0B05434P"/>
    <property type="match status" value="1"/>
</dbReference>
<name>A0AAD9AQ12_9PEZI</name>
<dbReference type="Pfam" id="PF11807">
    <property type="entry name" value="UstYa"/>
    <property type="match status" value="1"/>
</dbReference>
<evidence type="ECO:0000256" key="1">
    <source>
        <dbReference type="ARBA" id="ARBA00004685"/>
    </source>
</evidence>
<gene>
    <name evidence="3" type="ORF">CCHR01_06321</name>
</gene>
<evidence type="ECO:0000256" key="2">
    <source>
        <dbReference type="ARBA" id="ARBA00035112"/>
    </source>
</evidence>
<dbReference type="InterPro" id="IPR021765">
    <property type="entry name" value="UstYa-like"/>
</dbReference>
<comment type="pathway">
    <text evidence="1">Mycotoxin biosynthesis.</text>
</comment>
<proteinExistence type="inferred from homology"/>
<reference evidence="3" key="1">
    <citation type="submission" date="2023-01" db="EMBL/GenBank/DDBJ databases">
        <title>Colletotrichum chrysophilum M932 genome sequence.</title>
        <authorList>
            <person name="Baroncelli R."/>
        </authorList>
    </citation>
    <scope>NUCLEOTIDE SEQUENCE</scope>
    <source>
        <strain evidence="3">M932</strain>
    </source>
</reference>
<dbReference type="PANTHER" id="PTHR33365:SF4">
    <property type="entry name" value="CYCLOCHLOROTINE BIOSYNTHESIS PROTEIN O"/>
    <property type="match status" value="1"/>
</dbReference>
<organism evidence="3 4">
    <name type="scientific">Colletotrichum chrysophilum</name>
    <dbReference type="NCBI Taxonomy" id="1836956"/>
    <lineage>
        <taxon>Eukaryota</taxon>
        <taxon>Fungi</taxon>
        <taxon>Dikarya</taxon>
        <taxon>Ascomycota</taxon>
        <taxon>Pezizomycotina</taxon>
        <taxon>Sordariomycetes</taxon>
        <taxon>Hypocreomycetidae</taxon>
        <taxon>Glomerellales</taxon>
        <taxon>Glomerellaceae</taxon>
        <taxon>Colletotrichum</taxon>
        <taxon>Colletotrichum gloeosporioides species complex</taxon>
    </lineage>
</organism>
<dbReference type="Proteomes" id="UP001243330">
    <property type="component" value="Unassembled WGS sequence"/>
</dbReference>
<comment type="similarity">
    <text evidence="2">Belongs to the ustYa family.</text>
</comment>
<evidence type="ECO:0000313" key="4">
    <source>
        <dbReference type="Proteomes" id="UP001243330"/>
    </source>
</evidence>
<evidence type="ECO:0008006" key="5">
    <source>
        <dbReference type="Google" id="ProtNLM"/>
    </source>
</evidence>
<dbReference type="AlphaFoldDB" id="A0AAD9AQ12"/>